<feature type="domain" description="C2H2-type" evidence="6">
    <location>
        <begin position="266"/>
        <end position="293"/>
    </location>
</feature>
<feature type="domain" description="C2H2-type" evidence="6">
    <location>
        <begin position="9"/>
        <end position="36"/>
    </location>
</feature>
<dbReference type="AlphaFoldDB" id="A0AAN8NYK7"/>
<keyword evidence="3 5" id="KW-0863">Zinc-finger</keyword>
<protein>
    <recommendedName>
        <fullName evidence="6">C2H2-type domain-containing protein</fullName>
    </recommendedName>
</protein>
<evidence type="ECO:0000313" key="8">
    <source>
        <dbReference type="Proteomes" id="UP001372834"/>
    </source>
</evidence>
<gene>
    <name evidence="7" type="ORF">RUM43_014530</name>
</gene>
<feature type="domain" description="C2H2-type" evidence="6">
    <location>
        <begin position="187"/>
        <end position="209"/>
    </location>
</feature>
<reference evidence="7 8" key="1">
    <citation type="submission" date="2023-10" db="EMBL/GenBank/DDBJ databases">
        <title>Genomes of two closely related lineages of the louse Polyplax serrata with different host specificities.</title>
        <authorList>
            <person name="Martinu J."/>
            <person name="Tarabai H."/>
            <person name="Stefka J."/>
            <person name="Hypsa V."/>
        </authorList>
    </citation>
    <scope>NUCLEOTIDE SEQUENCE [LARGE SCALE GENOMIC DNA]</scope>
    <source>
        <strain evidence="7">HR10_N</strain>
    </source>
</reference>
<evidence type="ECO:0000256" key="4">
    <source>
        <dbReference type="ARBA" id="ARBA00022833"/>
    </source>
</evidence>
<proteinExistence type="predicted"/>
<dbReference type="PANTHER" id="PTHR24379">
    <property type="entry name" value="KRAB AND ZINC FINGER DOMAIN-CONTAINING"/>
    <property type="match status" value="1"/>
</dbReference>
<dbReference type="Proteomes" id="UP001372834">
    <property type="component" value="Unassembled WGS sequence"/>
</dbReference>
<dbReference type="GO" id="GO:0008270">
    <property type="term" value="F:zinc ion binding"/>
    <property type="evidence" value="ECO:0007669"/>
    <property type="project" value="UniProtKB-KW"/>
</dbReference>
<dbReference type="Gene3D" id="1.10.8.1320">
    <property type="match status" value="1"/>
</dbReference>
<dbReference type="PANTHER" id="PTHR24379:SF117">
    <property type="entry name" value="ZINC FINGER PROTEIN WECKLE"/>
    <property type="match status" value="1"/>
</dbReference>
<feature type="domain" description="C2H2-type" evidence="6">
    <location>
        <begin position="117"/>
        <end position="144"/>
    </location>
</feature>
<feature type="domain" description="C2H2-type" evidence="6">
    <location>
        <begin position="145"/>
        <end position="173"/>
    </location>
</feature>
<dbReference type="PROSITE" id="PS00028">
    <property type="entry name" value="ZINC_FINGER_C2H2_1"/>
    <property type="match status" value="8"/>
</dbReference>
<dbReference type="SUPFAM" id="SSF57667">
    <property type="entry name" value="beta-beta-alpha zinc fingers"/>
    <property type="match status" value="5"/>
</dbReference>
<evidence type="ECO:0000259" key="6">
    <source>
        <dbReference type="PROSITE" id="PS50157"/>
    </source>
</evidence>
<feature type="domain" description="C2H2-type" evidence="6">
    <location>
        <begin position="300"/>
        <end position="328"/>
    </location>
</feature>
<evidence type="ECO:0000256" key="1">
    <source>
        <dbReference type="ARBA" id="ARBA00022723"/>
    </source>
</evidence>
<feature type="domain" description="C2H2-type" evidence="6">
    <location>
        <begin position="335"/>
        <end position="357"/>
    </location>
</feature>
<dbReference type="PROSITE" id="PS50157">
    <property type="entry name" value="ZINC_FINGER_C2H2_2"/>
    <property type="match status" value="10"/>
</dbReference>
<feature type="domain" description="C2H2-type" evidence="6">
    <location>
        <begin position="238"/>
        <end position="266"/>
    </location>
</feature>
<name>A0AAN8NYK7_POLSC</name>
<dbReference type="SMART" id="SM00355">
    <property type="entry name" value="ZnF_C2H2"/>
    <property type="match status" value="13"/>
</dbReference>
<keyword evidence="1" id="KW-0479">Metal-binding</keyword>
<evidence type="ECO:0000313" key="7">
    <source>
        <dbReference type="EMBL" id="KAK6630545.1"/>
    </source>
</evidence>
<sequence>MVNKKQSKLKCSICDEEFSSPRELEFHTSLHGPEDKVICKECRKVFDTLKLYQAHAKQNPGVHCFLCNLCLRQFPTELMLEQHVCICQNGKPLHCACGREFTKYDDVISHSKGTKPFYCCSCPHQSMSLTAYIRHIRKHSKQKPYQCSKCDVKFALIDFLNIHTKKCHSDESNGATTLSRTDLLKKHRCNFCDKEFETVDDLDAHGLSHERVQCPDCGKLLKRSRLENHRNTHKTSSSLCPECGKLFDTRFKLSQHIITTHNSSPVKCEVCMKVLKTKKILNEHMKTHLKSEVGGRVPQAICPMCGLGLAQKGSLSRHILLTHEKHKIVPSNKTYTCQECSAVLPNRGKYYSHRRMHRAMVDRFPCEICGREFNKKQNLRRHIYLLHDEKRVLTEPIFKCQICTKCFREKKNLKRHYKMVHKLENLA</sequence>
<evidence type="ECO:0000256" key="3">
    <source>
        <dbReference type="ARBA" id="ARBA00022771"/>
    </source>
</evidence>
<comment type="caution">
    <text evidence="7">The sequence shown here is derived from an EMBL/GenBank/DDBJ whole genome shotgun (WGS) entry which is preliminary data.</text>
</comment>
<dbReference type="InterPro" id="IPR036236">
    <property type="entry name" value="Znf_C2H2_sf"/>
</dbReference>
<keyword evidence="2" id="KW-0677">Repeat</keyword>
<organism evidence="7 8">
    <name type="scientific">Polyplax serrata</name>
    <name type="common">Common mouse louse</name>
    <dbReference type="NCBI Taxonomy" id="468196"/>
    <lineage>
        <taxon>Eukaryota</taxon>
        <taxon>Metazoa</taxon>
        <taxon>Ecdysozoa</taxon>
        <taxon>Arthropoda</taxon>
        <taxon>Hexapoda</taxon>
        <taxon>Insecta</taxon>
        <taxon>Pterygota</taxon>
        <taxon>Neoptera</taxon>
        <taxon>Paraneoptera</taxon>
        <taxon>Psocodea</taxon>
        <taxon>Troctomorpha</taxon>
        <taxon>Phthiraptera</taxon>
        <taxon>Anoplura</taxon>
        <taxon>Polyplacidae</taxon>
        <taxon>Polyplax</taxon>
    </lineage>
</organism>
<keyword evidence="4" id="KW-0862">Zinc</keyword>
<dbReference type="Pfam" id="PF13912">
    <property type="entry name" value="zf-C2H2_6"/>
    <property type="match status" value="2"/>
</dbReference>
<dbReference type="Gene3D" id="3.30.160.60">
    <property type="entry name" value="Classic Zinc Finger"/>
    <property type="match status" value="6"/>
</dbReference>
<feature type="domain" description="C2H2-type" evidence="6">
    <location>
        <begin position="398"/>
        <end position="426"/>
    </location>
</feature>
<feature type="domain" description="C2H2-type" evidence="6">
    <location>
        <begin position="364"/>
        <end position="392"/>
    </location>
</feature>
<evidence type="ECO:0000256" key="2">
    <source>
        <dbReference type="ARBA" id="ARBA00022737"/>
    </source>
</evidence>
<dbReference type="Pfam" id="PF00096">
    <property type="entry name" value="zf-C2H2"/>
    <property type="match status" value="3"/>
</dbReference>
<evidence type="ECO:0000256" key="5">
    <source>
        <dbReference type="PROSITE-ProRule" id="PRU00042"/>
    </source>
</evidence>
<dbReference type="EMBL" id="JAWJWE010000010">
    <property type="protein sequence ID" value="KAK6630545.1"/>
    <property type="molecule type" value="Genomic_DNA"/>
</dbReference>
<accession>A0AAN8NYK7</accession>
<dbReference type="InterPro" id="IPR013087">
    <property type="entry name" value="Znf_C2H2_type"/>
</dbReference>